<evidence type="ECO:0000313" key="3">
    <source>
        <dbReference type="Proteomes" id="UP000005667"/>
    </source>
</evidence>
<reference evidence="3" key="1">
    <citation type="journal article" date="2011" name="PLoS Genet.">
        <title>Azospirillum genomes reveal transition of bacteria from aquatic to terrestrial environments.</title>
        <authorList>
            <person name="Wisniewski-Dye F."/>
            <person name="Borziak K."/>
            <person name="Khalsa-Moyers G."/>
            <person name="Alexandre G."/>
            <person name="Sukharnikov L.O."/>
            <person name="Wuichet K."/>
            <person name="Hurst G.B."/>
            <person name="McDonald W.H."/>
            <person name="Robertson J.S."/>
            <person name="Barbe V."/>
            <person name="Calteau A."/>
            <person name="Rouy Z."/>
            <person name="Mangenot S."/>
            <person name="Prigent-Combaret C."/>
            <person name="Normand P."/>
            <person name="Boyer M."/>
            <person name="Siguier P."/>
            <person name="Dessaux Y."/>
            <person name="Elmerich C."/>
            <person name="Condemine G."/>
            <person name="Krishnen G."/>
            <person name="Kennedy I."/>
            <person name="Paterson A.H."/>
            <person name="Gonzalez V."/>
            <person name="Mavingui P."/>
            <person name="Zhulin I.B."/>
        </authorList>
    </citation>
    <scope>NUCLEOTIDE SEQUENCE [LARGE SCALE GENOMIC DNA]</scope>
    <source>
        <strain evidence="3">4B</strain>
    </source>
</reference>
<dbReference type="EMBL" id="FQ311868">
    <property type="protein sequence ID" value="CBS87247.1"/>
    <property type="molecule type" value="Genomic_DNA"/>
</dbReference>
<dbReference type="KEGG" id="ali:AZOLI_2005"/>
<organism evidence="2 3">
    <name type="scientific">Azospirillum lipoferum (strain 4B)</name>
    <dbReference type="NCBI Taxonomy" id="862719"/>
    <lineage>
        <taxon>Bacteria</taxon>
        <taxon>Pseudomonadati</taxon>
        <taxon>Pseudomonadota</taxon>
        <taxon>Alphaproteobacteria</taxon>
        <taxon>Rhodospirillales</taxon>
        <taxon>Azospirillaceae</taxon>
        <taxon>Azospirillum</taxon>
    </lineage>
</organism>
<feature type="region of interest" description="Disordered" evidence="1">
    <location>
        <begin position="53"/>
        <end position="74"/>
    </location>
</feature>
<name>G7Z8C9_AZOL4</name>
<evidence type="ECO:0000256" key="1">
    <source>
        <dbReference type="SAM" id="MobiDB-lite"/>
    </source>
</evidence>
<proteinExistence type="predicted"/>
<dbReference type="AlphaFoldDB" id="G7Z8C9"/>
<keyword evidence="3" id="KW-1185">Reference proteome</keyword>
<dbReference type="Proteomes" id="UP000005667">
    <property type="component" value="Chromosome"/>
</dbReference>
<dbReference type="HOGENOM" id="CLU_2679742_0_0_5"/>
<protein>
    <submittedName>
        <fullName evidence="2">Uncharacterized protein</fullName>
    </submittedName>
</protein>
<sequence length="74" mass="8808">MRGGSPLTLFWRHSGSLATTDFFNDIRAKRMNRQFPSVSSHFQLLHRDYSAPLRNNSRYPPSISQRPRRIRYRT</sequence>
<gene>
    <name evidence="2" type="ordered locus">AZOLI_2005</name>
</gene>
<accession>G7Z8C9</accession>
<evidence type="ECO:0000313" key="2">
    <source>
        <dbReference type="EMBL" id="CBS87247.1"/>
    </source>
</evidence>